<keyword evidence="3" id="KW-1185">Reference proteome</keyword>
<evidence type="ECO:0000313" key="3">
    <source>
        <dbReference type="Proteomes" id="UP000078200"/>
    </source>
</evidence>
<evidence type="ECO:0000256" key="1">
    <source>
        <dbReference type="SAM" id="Phobius"/>
    </source>
</evidence>
<feature type="transmembrane region" description="Helical" evidence="1">
    <location>
        <begin position="35"/>
        <end position="58"/>
    </location>
</feature>
<keyword evidence="1" id="KW-1133">Transmembrane helix</keyword>
<sequence>MASFELVIDRLRRNDLYAIKHESIRIKYSHAQHDYLYILLLGPLLENFWNFPFFYFVLYKPAPLNPHDFFAISFKNEDKVSFIVDCIFSPSFGSSAVCLHIQTPQMPFLIEIHILEQEDWRISHTQYMSQMVVHITPNCRSVY</sequence>
<reference evidence="2" key="1">
    <citation type="submission" date="2020-05" db="UniProtKB">
        <authorList>
            <consortium name="EnsemblMetazoa"/>
        </authorList>
    </citation>
    <scope>IDENTIFICATION</scope>
    <source>
        <strain evidence="2">TTRI</strain>
    </source>
</reference>
<name>A0A1A9UJC4_GLOAU</name>
<proteinExistence type="predicted"/>
<dbReference type="AlphaFoldDB" id="A0A1A9UJC4"/>
<keyword evidence="1" id="KW-0812">Transmembrane</keyword>
<dbReference type="EnsemblMetazoa" id="GAUT006687-RA">
    <property type="protein sequence ID" value="GAUT006687-PA"/>
    <property type="gene ID" value="GAUT006687"/>
</dbReference>
<dbReference type="Proteomes" id="UP000078200">
    <property type="component" value="Unassembled WGS sequence"/>
</dbReference>
<organism evidence="2 3">
    <name type="scientific">Glossina austeni</name>
    <name type="common">Savannah tsetse fly</name>
    <dbReference type="NCBI Taxonomy" id="7395"/>
    <lineage>
        <taxon>Eukaryota</taxon>
        <taxon>Metazoa</taxon>
        <taxon>Ecdysozoa</taxon>
        <taxon>Arthropoda</taxon>
        <taxon>Hexapoda</taxon>
        <taxon>Insecta</taxon>
        <taxon>Pterygota</taxon>
        <taxon>Neoptera</taxon>
        <taxon>Endopterygota</taxon>
        <taxon>Diptera</taxon>
        <taxon>Brachycera</taxon>
        <taxon>Muscomorpha</taxon>
        <taxon>Hippoboscoidea</taxon>
        <taxon>Glossinidae</taxon>
        <taxon>Glossina</taxon>
    </lineage>
</organism>
<protein>
    <submittedName>
        <fullName evidence="2">Uncharacterized protein</fullName>
    </submittedName>
</protein>
<accession>A0A1A9UJC4</accession>
<dbReference type="VEuPathDB" id="VectorBase:GAUT006687"/>
<keyword evidence="1" id="KW-0472">Membrane</keyword>
<evidence type="ECO:0000313" key="2">
    <source>
        <dbReference type="EnsemblMetazoa" id="GAUT006687-PA"/>
    </source>
</evidence>